<dbReference type="InterPro" id="IPR038765">
    <property type="entry name" value="Papain-like_cys_pep_sf"/>
</dbReference>
<evidence type="ECO:0000259" key="2">
    <source>
        <dbReference type="PROSITE" id="PS50235"/>
    </source>
</evidence>
<dbReference type="PROSITE" id="PS50235">
    <property type="entry name" value="USP_3"/>
    <property type="match status" value="1"/>
</dbReference>
<accession>D8S2K4</accession>
<keyword evidence="4" id="KW-1185">Reference proteome</keyword>
<evidence type="ECO:0000313" key="3">
    <source>
        <dbReference type="EMBL" id="EFJ21306.1"/>
    </source>
</evidence>
<dbReference type="GO" id="GO:0007265">
    <property type="term" value="P:Ras protein signal transduction"/>
    <property type="evidence" value="ECO:0000318"/>
    <property type="project" value="GO_Central"/>
</dbReference>
<dbReference type="InterPro" id="IPR028889">
    <property type="entry name" value="USP"/>
</dbReference>
<dbReference type="Pfam" id="PF00443">
    <property type="entry name" value="UCH"/>
    <property type="match status" value="1"/>
</dbReference>
<dbReference type="InterPro" id="IPR001394">
    <property type="entry name" value="Peptidase_C19_UCH"/>
</dbReference>
<reference evidence="3 4" key="1">
    <citation type="journal article" date="2011" name="Science">
        <title>The Selaginella genome identifies genetic changes associated with the evolution of vascular plants.</title>
        <authorList>
            <person name="Banks J.A."/>
            <person name="Nishiyama T."/>
            <person name="Hasebe M."/>
            <person name="Bowman J.L."/>
            <person name="Gribskov M."/>
            <person name="dePamphilis C."/>
            <person name="Albert V.A."/>
            <person name="Aono N."/>
            <person name="Aoyama T."/>
            <person name="Ambrose B.A."/>
            <person name="Ashton N.W."/>
            <person name="Axtell M.J."/>
            <person name="Barker E."/>
            <person name="Barker M.S."/>
            <person name="Bennetzen J.L."/>
            <person name="Bonawitz N.D."/>
            <person name="Chapple C."/>
            <person name="Cheng C."/>
            <person name="Correa L.G."/>
            <person name="Dacre M."/>
            <person name="DeBarry J."/>
            <person name="Dreyer I."/>
            <person name="Elias M."/>
            <person name="Engstrom E.M."/>
            <person name="Estelle M."/>
            <person name="Feng L."/>
            <person name="Finet C."/>
            <person name="Floyd S.K."/>
            <person name="Frommer W.B."/>
            <person name="Fujita T."/>
            <person name="Gramzow L."/>
            <person name="Gutensohn M."/>
            <person name="Harholt J."/>
            <person name="Hattori M."/>
            <person name="Heyl A."/>
            <person name="Hirai T."/>
            <person name="Hiwatashi Y."/>
            <person name="Ishikawa M."/>
            <person name="Iwata M."/>
            <person name="Karol K.G."/>
            <person name="Koehler B."/>
            <person name="Kolukisaoglu U."/>
            <person name="Kubo M."/>
            <person name="Kurata T."/>
            <person name="Lalonde S."/>
            <person name="Li K."/>
            <person name="Li Y."/>
            <person name="Litt A."/>
            <person name="Lyons E."/>
            <person name="Manning G."/>
            <person name="Maruyama T."/>
            <person name="Michael T.P."/>
            <person name="Mikami K."/>
            <person name="Miyazaki S."/>
            <person name="Morinaga S."/>
            <person name="Murata T."/>
            <person name="Mueller-Roeber B."/>
            <person name="Nelson D.R."/>
            <person name="Obara M."/>
            <person name="Oguri Y."/>
            <person name="Olmstead R.G."/>
            <person name="Onodera N."/>
            <person name="Petersen B.L."/>
            <person name="Pils B."/>
            <person name="Prigge M."/>
            <person name="Rensing S.A."/>
            <person name="Riano-Pachon D.M."/>
            <person name="Roberts A.W."/>
            <person name="Sato Y."/>
            <person name="Scheller H.V."/>
            <person name="Schulz B."/>
            <person name="Schulz C."/>
            <person name="Shakirov E.V."/>
            <person name="Shibagaki N."/>
            <person name="Shinohara N."/>
            <person name="Shippen D.E."/>
            <person name="Soerensen I."/>
            <person name="Sotooka R."/>
            <person name="Sugimoto N."/>
            <person name="Sugita M."/>
            <person name="Sumikawa N."/>
            <person name="Tanurdzic M."/>
            <person name="Theissen G."/>
            <person name="Ulvskov P."/>
            <person name="Wakazuki S."/>
            <person name="Weng J.K."/>
            <person name="Willats W.W."/>
            <person name="Wipf D."/>
            <person name="Wolf P.G."/>
            <person name="Yang L."/>
            <person name="Zimmer A.D."/>
            <person name="Zhu Q."/>
            <person name="Mitros T."/>
            <person name="Hellsten U."/>
            <person name="Loque D."/>
            <person name="Otillar R."/>
            <person name="Salamov A."/>
            <person name="Schmutz J."/>
            <person name="Shapiro H."/>
            <person name="Lindquist E."/>
            <person name="Lucas S."/>
            <person name="Rokhsar D."/>
            <person name="Grigoriev I.V."/>
        </authorList>
    </citation>
    <scope>NUCLEOTIDE SEQUENCE [LARGE SCALE GENOMIC DNA]</scope>
</reference>
<feature type="domain" description="USP" evidence="2">
    <location>
        <begin position="3"/>
        <end position="285"/>
    </location>
</feature>
<evidence type="ECO:0000256" key="1">
    <source>
        <dbReference type="ARBA" id="ARBA00009085"/>
    </source>
</evidence>
<dbReference type="PANTHER" id="PTHR21646:SF46">
    <property type="entry name" value="UBIQUITIN CARBOXYL-TERMINAL HYDROLASE"/>
    <property type="match status" value="1"/>
</dbReference>
<dbReference type="GO" id="GO:0007032">
    <property type="term" value="P:endosome organization"/>
    <property type="evidence" value="ECO:0000318"/>
    <property type="project" value="GO_Central"/>
</dbReference>
<name>D8S2K4_SELML</name>
<dbReference type="STRING" id="88036.D8S2K4"/>
<evidence type="ECO:0000313" key="4">
    <source>
        <dbReference type="Proteomes" id="UP000001514"/>
    </source>
</evidence>
<sequence length="305" mass="34414">MAVGFQNQGNSCSANSALQCVAHTPELSSFFLKSDSVRGEIAIEFRKVVRVIWNNASKSVKPGPKLTNPSVQPDAQEYLDFLLGALDQEFKKQENPPKGQKVRPELPSPVADFFEGQTKSTVKCPKCSNMVSSTPDSFTSLSLPVHETAQPVSLESCIREYTKDDVLDSWHCPKCKRNQKDAVKKLELGKLPRNLILHLARFKCDSSGSVEKIDTTVEFPQILTLWEQEYKLYGLINHMGDSDYGHYTATIKLPNGKWYSFDDEVVEEIFELSRRRAFTIMDNPNPAKPASEIDKIGFNFIWIMD</sequence>
<dbReference type="EMBL" id="GL377599">
    <property type="protein sequence ID" value="EFJ21306.1"/>
    <property type="molecule type" value="Genomic_DNA"/>
</dbReference>
<proteinExistence type="inferred from homology"/>
<dbReference type="PANTHER" id="PTHR21646">
    <property type="entry name" value="UBIQUITIN CARBOXYL-TERMINAL HYDROLASE"/>
    <property type="match status" value="1"/>
</dbReference>
<dbReference type="GO" id="GO:0016579">
    <property type="term" value="P:protein deubiquitination"/>
    <property type="evidence" value="ECO:0007669"/>
    <property type="project" value="InterPro"/>
</dbReference>
<dbReference type="HOGENOM" id="CLU_008279_1_0_1"/>
<dbReference type="InterPro" id="IPR018200">
    <property type="entry name" value="USP_CS"/>
</dbReference>
<gene>
    <name evidence="3" type="ORF">SELMODRAFT_417240</name>
</gene>
<comment type="similarity">
    <text evidence="1">Belongs to the peptidase C19 family.</text>
</comment>
<dbReference type="GO" id="GO:0004843">
    <property type="term" value="F:cysteine-type deubiquitinase activity"/>
    <property type="evidence" value="ECO:0007669"/>
    <property type="project" value="InterPro"/>
</dbReference>
<dbReference type="eggNOG" id="KOG1868">
    <property type="taxonomic scope" value="Eukaryota"/>
</dbReference>
<dbReference type="SUPFAM" id="SSF54001">
    <property type="entry name" value="Cysteine proteinases"/>
    <property type="match status" value="1"/>
</dbReference>
<dbReference type="Proteomes" id="UP000001514">
    <property type="component" value="Unassembled WGS sequence"/>
</dbReference>
<dbReference type="InterPro" id="IPR050185">
    <property type="entry name" value="Ub_carboxyl-term_hydrolase"/>
</dbReference>
<dbReference type="AlphaFoldDB" id="D8S2K4"/>
<dbReference type="PROSITE" id="PS00973">
    <property type="entry name" value="USP_2"/>
    <property type="match status" value="1"/>
</dbReference>
<dbReference type="Gene3D" id="3.90.70.10">
    <property type="entry name" value="Cysteine proteinases"/>
    <property type="match status" value="1"/>
</dbReference>
<dbReference type="InParanoid" id="D8S2K4"/>
<organism evidence="4">
    <name type="scientific">Selaginella moellendorffii</name>
    <name type="common">Spikemoss</name>
    <dbReference type="NCBI Taxonomy" id="88036"/>
    <lineage>
        <taxon>Eukaryota</taxon>
        <taxon>Viridiplantae</taxon>
        <taxon>Streptophyta</taxon>
        <taxon>Embryophyta</taxon>
        <taxon>Tracheophyta</taxon>
        <taxon>Lycopodiopsida</taxon>
        <taxon>Selaginellales</taxon>
        <taxon>Selaginellaceae</taxon>
        <taxon>Selaginella</taxon>
    </lineage>
</organism>
<dbReference type="Gramene" id="EFJ21306">
    <property type="protein sequence ID" value="EFJ21306"/>
    <property type="gene ID" value="SELMODRAFT_417240"/>
</dbReference>
<protein>
    <recommendedName>
        <fullName evidence="2">USP domain-containing protein</fullName>
    </recommendedName>
</protein>
<dbReference type="KEGG" id="smo:SELMODRAFT_417240"/>
<dbReference type="CDD" id="cd02257">
    <property type="entry name" value="Peptidase_C19"/>
    <property type="match status" value="1"/>
</dbReference>